<dbReference type="SUPFAM" id="SSF88697">
    <property type="entry name" value="PUA domain-like"/>
    <property type="match status" value="1"/>
</dbReference>
<dbReference type="AlphaFoldDB" id="A0A6I8UAU2"/>
<dbReference type="SUPFAM" id="SSF57850">
    <property type="entry name" value="RING/U-box"/>
    <property type="match status" value="2"/>
</dbReference>
<dbReference type="InterPro" id="IPR011990">
    <property type="entry name" value="TPR-like_helical_dom_sf"/>
</dbReference>
<dbReference type="GO" id="GO:0008270">
    <property type="term" value="F:zinc ion binding"/>
    <property type="evidence" value="ECO:0007669"/>
    <property type="project" value="UniProtKB-KW"/>
</dbReference>
<dbReference type="PROSITE" id="PS00518">
    <property type="entry name" value="ZF_RING_1"/>
    <property type="match status" value="1"/>
</dbReference>
<evidence type="ECO:0000256" key="1">
    <source>
        <dbReference type="ARBA" id="ARBA00022723"/>
    </source>
</evidence>
<dbReference type="GO" id="GO:0061630">
    <property type="term" value="F:ubiquitin protein ligase activity"/>
    <property type="evidence" value="ECO:0007669"/>
    <property type="project" value="TreeGrafter"/>
</dbReference>
<dbReference type="InterPro" id="IPR001841">
    <property type="entry name" value="Znf_RING"/>
</dbReference>
<keyword evidence="1" id="KW-0479">Metal-binding</keyword>
<proteinExistence type="predicted"/>
<dbReference type="SMART" id="SM00028">
    <property type="entry name" value="TPR"/>
    <property type="match status" value="3"/>
</dbReference>
<protein>
    <recommendedName>
        <fullName evidence="10">LON peptidase N-terminal domain and RING finger protein 1</fullName>
    </recommendedName>
</protein>
<evidence type="ECO:0000259" key="7">
    <source>
        <dbReference type="PROSITE" id="PS51787"/>
    </source>
</evidence>
<feature type="domain" description="RING-type" evidence="6">
    <location>
        <begin position="769"/>
        <end position="806"/>
    </location>
</feature>
<accession>A0A6I8UAU2</accession>
<dbReference type="InterPro" id="IPR003111">
    <property type="entry name" value="Lon_prtase_N"/>
</dbReference>
<dbReference type="InterPro" id="IPR019734">
    <property type="entry name" value="TPR_rpt"/>
</dbReference>
<keyword evidence="8" id="KW-1185">Reference proteome</keyword>
<dbReference type="InterPro" id="IPR046336">
    <property type="entry name" value="Lon_prtase_N_sf"/>
</dbReference>
<sequence>MSTVFPCKGKKTRKLSRHFVSNENCCSNPPPPTGHPAGPLGIRDCQQVQQQRAAAALAVAAAATSTGKMPLSQGYCLKPTLASKKRVLKVLRKENQQQHMQQESLSCHGDSHLQCYLPHGDSKNSLNLSYLLGESFATVGSLSKAFDVYELIASRQLDGHVPLDKLGILASALTNHIRQMGGIASPPSSPSARTQAASLMPPWLPYQQSTSEGTSAGSGGAGAAEGLAGASSMVPSPALSEDFDPLLCPLCRDILRCPVTTNCGHTFCRQCCETITQCNICQVKFPRAQDASPRGGGLPSACALTTTTTASSAVSSYYAGFGAASTNQSHIQAQSQSLSLVPVPMGYGLRMASQMAAAPITVTTTTVASTTATATTTMASTSAAAAAGIISGYAGASSAMKFMPDVLVRRLVEKWWGADLQAKEISEKASSCMHLNLLDEALKFCNASLDKAPTNFKSLCLRAEVLLKLNHYQSSLADIENALRTRCTSPKAHYLRALALSGLGRLEDALYNGFLAICLDKNTNLSNSEIFQHDLAKILQRLLAQMPKNRVSIGQAAPPVVRSYATSRPAYPLLWEQVRRRRKQLLHHHHLHHHHHHVHLDDVEDEFGHYDNYIMAGDEMEEEEEVEDPSLMEGRDPSAMHLNGDFLFPSALDFMDHQRHVYEQKQFDLQPRRHGNRKHCKRKWSAAMDSLVGGGGRGGMADQEDRVDHVDHAAAETEESRRCSRLFASVLERTQQELQRLKKVEGSLQAQAVTAVADRLLIDASDFDCVLCGHTLWRPVVTPCGHTYCLVCLDRCMDYKTSCPLCLSPLVEFNVNASASASSSASSNASSNASSSSSSSQSQTQTQTHSNLYQGSSSPVPFALAKRPVTKFLEAAMKRFIPDHYEARFRQEIDEEPSVPVFICTAAFPAVPCPLFVCEPRYRLMVRRAVESGDKTFGIVQPNSSKSRYYDVGTILDIRDCVQLSDGRSILSTIGCKRFKILARNEKDGYETAKVEYICDEPIAEEQVKTLASMLSLVLAKAIGWFESLSTEQKHEILQSYGQMPALEVNWEMISDGPAWAWWIIALLPLSQQLKVDILATTSLEKRLRAIEKTLDLLHDLSHPQQEPHHHHHHHHHQQAPQSPHQQPHDLSGLDLDCEEQDTASAAADECCLYAEAAGTEPHTDEELLL</sequence>
<dbReference type="RefSeq" id="XP_001352523.4">
    <property type="nucleotide sequence ID" value="XM_001352487.4"/>
</dbReference>
<dbReference type="Pfam" id="PF13920">
    <property type="entry name" value="zf-C3HC4_3"/>
    <property type="match status" value="1"/>
</dbReference>
<dbReference type="Proteomes" id="UP000001819">
    <property type="component" value="Chromosome X"/>
</dbReference>
<evidence type="ECO:0008006" key="10">
    <source>
        <dbReference type="Google" id="ProtNLM"/>
    </source>
</evidence>
<name>A0A6I8UAU2_DROPS</name>
<feature type="domain" description="RING-type" evidence="6">
    <location>
        <begin position="248"/>
        <end position="282"/>
    </location>
</feature>
<dbReference type="InterPro" id="IPR015947">
    <property type="entry name" value="PUA-like_sf"/>
</dbReference>
<evidence type="ECO:0000256" key="5">
    <source>
        <dbReference type="SAM" id="MobiDB-lite"/>
    </source>
</evidence>
<reference evidence="9" key="1">
    <citation type="submission" date="2025-08" db="UniProtKB">
        <authorList>
            <consortium name="RefSeq"/>
        </authorList>
    </citation>
    <scope>IDENTIFICATION</scope>
    <source>
        <strain evidence="9">MV-25-SWS-2005</strain>
        <tissue evidence="9">Whole body</tissue>
    </source>
</reference>
<feature type="domain" description="Lon N-terminal" evidence="7">
    <location>
        <begin position="896"/>
        <end position="1099"/>
    </location>
</feature>
<feature type="compositionally biased region" description="Low complexity" evidence="5">
    <location>
        <begin position="826"/>
        <end position="840"/>
    </location>
</feature>
<dbReference type="Gene3D" id="1.25.40.10">
    <property type="entry name" value="Tetratricopeptide repeat domain"/>
    <property type="match status" value="1"/>
</dbReference>
<evidence type="ECO:0000313" key="9">
    <source>
        <dbReference type="RefSeq" id="XP_001352523.4"/>
    </source>
</evidence>
<dbReference type="Gene3D" id="2.30.130.40">
    <property type="entry name" value="LON domain-like"/>
    <property type="match status" value="1"/>
</dbReference>
<dbReference type="Pfam" id="PF13445">
    <property type="entry name" value="zf-RING_UBOX"/>
    <property type="match status" value="1"/>
</dbReference>
<keyword evidence="3" id="KW-0862">Zinc</keyword>
<keyword evidence="2 4" id="KW-0863">Zinc-finger</keyword>
<dbReference type="SUPFAM" id="SSF48452">
    <property type="entry name" value="TPR-like"/>
    <property type="match status" value="1"/>
</dbReference>
<dbReference type="CDD" id="cd16514">
    <property type="entry name" value="RING-HC_LONFs_rpt2"/>
    <property type="match status" value="1"/>
</dbReference>
<dbReference type="PROSITE" id="PS50089">
    <property type="entry name" value="ZF_RING_2"/>
    <property type="match status" value="2"/>
</dbReference>
<dbReference type="KEGG" id="dpo:4811920"/>
<dbReference type="Gene3D" id="3.30.40.10">
    <property type="entry name" value="Zinc/RING finger domain, C3HC4 (zinc finger)"/>
    <property type="match status" value="2"/>
</dbReference>
<evidence type="ECO:0000313" key="8">
    <source>
        <dbReference type="Proteomes" id="UP000001819"/>
    </source>
</evidence>
<feature type="region of interest" description="Disordered" evidence="5">
    <location>
        <begin position="1103"/>
        <end position="1134"/>
    </location>
</feature>
<evidence type="ECO:0000256" key="2">
    <source>
        <dbReference type="ARBA" id="ARBA00022771"/>
    </source>
</evidence>
<dbReference type="PROSITE" id="PS51787">
    <property type="entry name" value="LON_N"/>
    <property type="match status" value="1"/>
</dbReference>
<dbReference type="SMART" id="SM00464">
    <property type="entry name" value="LON"/>
    <property type="match status" value="1"/>
</dbReference>
<dbReference type="InterPro" id="IPR013083">
    <property type="entry name" value="Znf_RING/FYVE/PHD"/>
</dbReference>
<feature type="compositionally biased region" description="Polar residues" evidence="5">
    <location>
        <begin position="841"/>
        <end position="855"/>
    </location>
</feature>
<evidence type="ECO:0000259" key="6">
    <source>
        <dbReference type="PROSITE" id="PS50089"/>
    </source>
</evidence>
<evidence type="ECO:0000256" key="4">
    <source>
        <dbReference type="PROSITE-ProRule" id="PRU00175"/>
    </source>
</evidence>
<evidence type="ECO:0000256" key="3">
    <source>
        <dbReference type="ARBA" id="ARBA00022833"/>
    </source>
</evidence>
<dbReference type="InterPro" id="IPR017907">
    <property type="entry name" value="Znf_RING_CS"/>
</dbReference>
<dbReference type="ExpressionAtlas" id="A0A6I8UAU2">
    <property type="expression patterns" value="baseline"/>
</dbReference>
<dbReference type="InParanoid" id="A0A6I8UAU2"/>
<dbReference type="InterPro" id="IPR027370">
    <property type="entry name" value="Znf-RING_euk"/>
</dbReference>
<organism evidence="8 9">
    <name type="scientific">Drosophila pseudoobscura pseudoobscura</name>
    <name type="common">Fruit fly</name>
    <dbReference type="NCBI Taxonomy" id="46245"/>
    <lineage>
        <taxon>Eukaryota</taxon>
        <taxon>Metazoa</taxon>
        <taxon>Ecdysozoa</taxon>
        <taxon>Arthropoda</taxon>
        <taxon>Hexapoda</taxon>
        <taxon>Insecta</taxon>
        <taxon>Pterygota</taxon>
        <taxon>Neoptera</taxon>
        <taxon>Endopterygota</taxon>
        <taxon>Diptera</taxon>
        <taxon>Brachycera</taxon>
        <taxon>Muscomorpha</taxon>
        <taxon>Ephydroidea</taxon>
        <taxon>Drosophilidae</taxon>
        <taxon>Drosophila</taxon>
        <taxon>Sophophora</taxon>
    </lineage>
</organism>
<dbReference type="PANTHER" id="PTHR23327">
    <property type="entry name" value="RING FINGER PROTEIN 127"/>
    <property type="match status" value="1"/>
</dbReference>
<dbReference type="GO" id="GO:0005737">
    <property type="term" value="C:cytoplasm"/>
    <property type="evidence" value="ECO:0007669"/>
    <property type="project" value="UniProtKB-ARBA"/>
</dbReference>
<feature type="compositionally biased region" description="Basic residues" evidence="5">
    <location>
        <begin position="1109"/>
        <end position="1118"/>
    </location>
</feature>
<dbReference type="Pfam" id="PF02190">
    <property type="entry name" value="LON_substr_bdg"/>
    <property type="match status" value="1"/>
</dbReference>
<dbReference type="FunCoup" id="A0A6I8UAU2">
    <property type="interactions" value="476"/>
</dbReference>
<feature type="region of interest" description="Disordered" evidence="5">
    <location>
        <begin position="826"/>
        <end position="855"/>
    </location>
</feature>
<dbReference type="PANTHER" id="PTHR23327:SF42">
    <property type="entry name" value="LON PEPTIDASE N-TERMINAL DOMAIN AND RING FINGER PROTEIN C14F5.10C"/>
    <property type="match status" value="1"/>
</dbReference>
<dbReference type="SMART" id="SM00184">
    <property type="entry name" value="RING"/>
    <property type="match status" value="2"/>
</dbReference>
<gene>
    <name evidence="9" type="primary">LOC4811920</name>
</gene>
<dbReference type="CDD" id="cd16513">
    <property type="entry name" value="RING-HC_LONFs_rpt1"/>
    <property type="match status" value="1"/>
</dbReference>